<dbReference type="InterPro" id="IPR013320">
    <property type="entry name" value="ConA-like_dom_sf"/>
</dbReference>
<dbReference type="SUPFAM" id="SSF49899">
    <property type="entry name" value="Concanavalin A-like lectins/glucanases"/>
    <property type="match status" value="1"/>
</dbReference>
<dbReference type="InterPro" id="IPR041267">
    <property type="entry name" value="NLRP_HD2"/>
</dbReference>
<evidence type="ECO:0000256" key="4">
    <source>
        <dbReference type="ARBA" id="ARBA00022840"/>
    </source>
</evidence>
<evidence type="ECO:0000259" key="5">
    <source>
        <dbReference type="PROSITE" id="PS50188"/>
    </source>
</evidence>
<dbReference type="AlphaFoldDB" id="A0A8C1LI67"/>
<sequence length="1224" mass="138645">MLIPVLTTMASKLKHNVLEDQTKMNNLSTESCSLLADEETSKEEIQTLKSLLQESLKKRYEDTLKAPNGIPLKMYVSNRTHLDGQMVHEMRELERPYNEDIKDENVINYDDLLKPHSSTDGHIHTIMMRGISGSGKSTAVTKFVFDWAHGRTHQHIDFVFPLHLCELNILYDKKFSLMQLLDLLFPKLLKPETLEQSQILFILDGLGEFRFPLNFKCTKTCADSMTPVSVGCMLVNLLKGNLLPSAQILVTSRLKDAGLTPPEHIQKVVELHGFDDLQWEEHIRSELYDQTIAVRATVHVKSSRTLYIMRSLPFFCQMASTVLEELFSNSYNTNPPLTLTEMFTHFLLIQMKRHVEKSAKSSTEEILKLGELAWHMLEKDTLTFMEKDQRETSTDPLLPVKLSKDWPMFFRKENLMGLGKMYRFTHPCVQEFLAALYVAVHYETSKGNVMSFTLAEKAQKLLSPTEVPIDMHRKAVDRALRSKTGQLDIFLLFLLGISAGPSNKLLSCFFQNTSLQVRTEEVVKNILQKVKAKPLFEISVNLSRCLEELDVALPVDNNPGPIKFQIDDDVHVTPSEWSNIATTLLTSEDTSLIFDVRKYANVDEAIMRLLPVIKISRVLRLDRVTNLSWALIASTLRSPANRIREIDIEKKALIYLNLEQLSIGMRSPNCKVEILRTPYFSYPKDANPLLTGILLNPTHLRELKLLNAFSTSDRTVESISQILMNPDCHLEKLTLQKMESLESCQKLASALCSSSCHLQELDLSRCCERSEDQALKHLSKAFRHPNFKVTVLRLEFYSVEEETLSALFSAFQKNPSHLRELELRVLMPLNQNFRELFSLLADPRFRLETLRIVHPRLHTPNDNQLSSEPLLSCAALHRLCWSLCKCNCRALVQLQADSLETLASALGSCSLKSLDLSMCGLTDSSVELLSAGLSNPGCKLEILRMTHCSITEAGAACLARALSSNPSHMREIDLSINPVKGPGFDQLRSVLKDPATRLEKLIVDGLEEQRDLETLRQYVCQLTWDPNTASSSVQVSEEDEALVEYRRHPATLPHHPERFIDQYQIMSREGLNSRHFFQLEWFGKSATIGMAYKDISRKGSLAACSIGLNNKSWGIFVTTPLPTCNALHGGVEMRLPDCSPFRVGVYLDWALGTLSFYNTTRDKAELIHTFHAKFTQPLFLLVSISAGVKILPDMPPPLCVHDHDPWDMLRGYKDCKGCNGSKAG</sequence>
<dbReference type="Pfam" id="PF13516">
    <property type="entry name" value="LRR_6"/>
    <property type="match status" value="1"/>
</dbReference>
<dbReference type="PROSITE" id="PS50188">
    <property type="entry name" value="B302_SPRY"/>
    <property type="match status" value="1"/>
</dbReference>
<keyword evidence="3" id="KW-0547">Nucleotide-binding</keyword>
<reference evidence="7" key="1">
    <citation type="submission" date="2025-08" db="UniProtKB">
        <authorList>
            <consortium name="Ensembl"/>
        </authorList>
    </citation>
    <scope>IDENTIFICATION</scope>
</reference>
<dbReference type="PROSITE" id="PS50837">
    <property type="entry name" value="NACHT"/>
    <property type="match status" value="1"/>
</dbReference>
<feature type="domain" description="NACHT" evidence="6">
    <location>
        <begin position="124"/>
        <end position="253"/>
    </location>
</feature>
<accession>A0A8C1LI67</accession>
<dbReference type="PANTHER" id="PTHR24106">
    <property type="entry name" value="NACHT, LRR AND CARD DOMAINS-CONTAINING"/>
    <property type="match status" value="1"/>
</dbReference>
<dbReference type="Ensembl" id="ENSCCRT00010069358.1">
    <property type="protein sequence ID" value="ENSCCRP00010063186.1"/>
    <property type="gene ID" value="ENSCCRG00010026929.1"/>
</dbReference>
<dbReference type="SUPFAM" id="SSF52047">
    <property type="entry name" value="RNI-like"/>
    <property type="match status" value="1"/>
</dbReference>
<dbReference type="GO" id="GO:0005524">
    <property type="term" value="F:ATP binding"/>
    <property type="evidence" value="ECO:0007669"/>
    <property type="project" value="UniProtKB-KW"/>
</dbReference>
<dbReference type="InterPro" id="IPR003879">
    <property type="entry name" value="Butyrophylin_SPRY"/>
</dbReference>
<dbReference type="Proteomes" id="UP000694427">
    <property type="component" value="Unplaced"/>
</dbReference>
<dbReference type="Gene3D" id="2.60.120.920">
    <property type="match status" value="1"/>
</dbReference>
<evidence type="ECO:0000259" key="6">
    <source>
        <dbReference type="PROSITE" id="PS50837"/>
    </source>
</evidence>
<dbReference type="InterPro" id="IPR051261">
    <property type="entry name" value="NLR"/>
</dbReference>
<dbReference type="InterPro" id="IPR032675">
    <property type="entry name" value="LRR_dom_sf"/>
</dbReference>
<evidence type="ECO:0000256" key="2">
    <source>
        <dbReference type="ARBA" id="ARBA00022737"/>
    </source>
</evidence>
<dbReference type="Pfam" id="PF05729">
    <property type="entry name" value="NACHT"/>
    <property type="match status" value="1"/>
</dbReference>
<keyword evidence="1" id="KW-0433">Leucine-rich repeat</keyword>
<dbReference type="Pfam" id="PF00622">
    <property type="entry name" value="SPRY"/>
    <property type="match status" value="1"/>
</dbReference>
<dbReference type="Gene3D" id="3.80.10.10">
    <property type="entry name" value="Ribonuclease Inhibitor"/>
    <property type="match status" value="2"/>
</dbReference>
<dbReference type="InterPro" id="IPR003877">
    <property type="entry name" value="SPRY_dom"/>
</dbReference>
<dbReference type="InterPro" id="IPR043136">
    <property type="entry name" value="B30.2/SPRY_sf"/>
</dbReference>
<evidence type="ECO:0000256" key="1">
    <source>
        <dbReference type="ARBA" id="ARBA00022614"/>
    </source>
</evidence>
<dbReference type="InterPro" id="IPR006574">
    <property type="entry name" value="PRY"/>
</dbReference>
<dbReference type="Gene3D" id="3.40.50.300">
    <property type="entry name" value="P-loop containing nucleotide triphosphate hydrolases"/>
    <property type="match status" value="1"/>
</dbReference>
<dbReference type="InterPro" id="IPR027417">
    <property type="entry name" value="P-loop_NTPase"/>
</dbReference>
<dbReference type="SMART" id="SM00449">
    <property type="entry name" value="SPRY"/>
    <property type="match status" value="1"/>
</dbReference>
<evidence type="ECO:0000256" key="3">
    <source>
        <dbReference type="ARBA" id="ARBA00022741"/>
    </source>
</evidence>
<feature type="domain" description="B30.2/SPRY" evidence="5">
    <location>
        <begin position="1002"/>
        <end position="1197"/>
    </location>
</feature>
<dbReference type="SMART" id="SM00589">
    <property type="entry name" value="PRY"/>
    <property type="match status" value="1"/>
</dbReference>
<name>A0A8C1LI67_CYPCA</name>
<dbReference type="InterPro" id="IPR007111">
    <property type="entry name" value="NACHT_NTPase"/>
</dbReference>
<keyword evidence="2" id="KW-0677">Repeat</keyword>
<dbReference type="InterPro" id="IPR001870">
    <property type="entry name" value="B30.2/SPRY"/>
</dbReference>
<keyword evidence="4" id="KW-0067">ATP-binding</keyword>
<evidence type="ECO:0000313" key="8">
    <source>
        <dbReference type="Proteomes" id="UP000694427"/>
    </source>
</evidence>
<reference evidence="7" key="2">
    <citation type="submission" date="2025-09" db="UniProtKB">
        <authorList>
            <consortium name="Ensembl"/>
        </authorList>
    </citation>
    <scope>IDENTIFICATION</scope>
</reference>
<protein>
    <submittedName>
        <fullName evidence="7">Uncharacterized protein</fullName>
    </submittedName>
</protein>
<organism evidence="7 8">
    <name type="scientific">Cyprinus carpio</name>
    <name type="common">Common carp</name>
    <dbReference type="NCBI Taxonomy" id="7962"/>
    <lineage>
        <taxon>Eukaryota</taxon>
        <taxon>Metazoa</taxon>
        <taxon>Chordata</taxon>
        <taxon>Craniata</taxon>
        <taxon>Vertebrata</taxon>
        <taxon>Euteleostomi</taxon>
        <taxon>Actinopterygii</taxon>
        <taxon>Neopterygii</taxon>
        <taxon>Teleostei</taxon>
        <taxon>Ostariophysi</taxon>
        <taxon>Cypriniformes</taxon>
        <taxon>Cyprinidae</taxon>
        <taxon>Cyprininae</taxon>
        <taxon>Cyprinus</taxon>
    </lineage>
</organism>
<evidence type="ECO:0000313" key="7">
    <source>
        <dbReference type="Ensembl" id="ENSCCRP00010063186.1"/>
    </source>
</evidence>
<dbReference type="InterPro" id="IPR001611">
    <property type="entry name" value="Leu-rich_rpt"/>
</dbReference>
<dbReference type="Pfam" id="PF17776">
    <property type="entry name" value="NLRC4_HD2"/>
    <property type="match status" value="1"/>
</dbReference>
<dbReference type="SMART" id="SM00368">
    <property type="entry name" value="LRR_RI"/>
    <property type="match status" value="4"/>
</dbReference>
<keyword evidence="8" id="KW-1185">Reference proteome</keyword>
<proteinExistence type="predicted"/>
<dbReference type="PRINTS" id="PR01407">
    <property type="entry name" value="BUTYPHLNCDUF"/>
</dbReference>